<dbReference type="SUPFAM" id="SSF64356">
    <property type="entry name" value="SNARE-like"/>
    <property type="match status" value="1"/>
</dbReference>
<dbReference type="CDD" id="cd09252">
    <property type="entry name" value="AP-3_Mu3_Cterm"/>
    <property type="match status" value="1"/>
</dbReference>
<dbReference type="InterPro" id="IPR050431">
    <property type="entry name" value="Adaptor_comp_med_subunit"/>
</dbReference>
<organism evidence="7">
    <name type="scientific">Salvia splendens</name>
    <name type="common">Scarlet sage</name>
    <dbReference type="NCBI Taxonomy" id="180675"/>
    <lineage>
        <taxon>Eukaryota</taxon>
        <taxon>Viridiplantae</taxon>
        <taxon>Streptophyta</taxon>
        <taxon>Embryophyta</taxon>
        <taxon>Tracheophyta</taxon>
        <taxon>Spermatophyta</taxon>
        <taxon>Magnoliopsida</taxon>
        <taxon>eudicotyledons</taxon>
        <taxon>Gunneridae</taxon>
        <taxon>Pentapetalae</taxon>
        <taxon>asterids</taxon>
        <taxon>lamiids</taxon>
        <taxon>Lamiales</taxon>
        <taxon>Lamiaceae</taxon>
        <taxon>Nepetoideae</taxon>
        <taxon>Mentheae</taxon>
        <taxon>Salviinae</taxon>
        <taxon>Salvia</taxon>
        <taxon>Salvia subgen. Calosphace</taxon>
        <taxon>core Calosphace</taxon>
    </lineage>
</organism>
<evidence type="ECO:0000259" key="6">
    <source>
        <dbReference type="PROSITE" id="PS51072"/>
    </source>
</evidence>
<dbReference type="GO" id="GO:0030131">
    <property type="term" value="C:clathrin adaptor complex"/>
    <property type="evidence" value="ECO:0007669"/>
    <property type="project" value="UniProtKB-UniRule"/>
</dbReference>
<comment type="subcellular location">
    <subcellularLocation>
        <location evidence="1">Endomembrane system</location>
    </subcellularLocation>
</comment>
<dbReference type="SUPFAM" id="SSF49447">
    <property type="entry name" value="Second domain of Mu2 adaptin subunit (ap50) of ap2 adaptor"/>
    <property type="match status" value="2"/>
</dbReference>
<evidence type="ECO:0000256" key="2">
    <source>
        <dbReference type="ARBA" id="ARBA00022448"/>
    </source>
</evidence>
<evidence type="ECO:0000256" key="1">
    <source>
        <dbReference type="ARBA" id="ARBA00004308"/>
    </source>
</evidence>
<protein>
    <recommendedName>
        <fullName evidence="6">MHD domain-containing protein</fullName>
    </recommendedName>
</protein>
<dbReference type="PROSITE" id="PS51072">
    <property type="entry name" value="MHD"/>
    <property type="match status" value="1"/>
</dbReference>
<keyword evidence="8" id="KW-1185">Reference proteome</keyword>
<dbReference type="InterPro" id="IPR001392">
    <property type="entry name" value="Clathrin_mu"/>
</dbReference>
<dbReference type="Gene3D" id="2.60.40.1170">
    <property type="entry name" value="Mu homology domain, subdomain B"/>
    <property type="match status" value="2"/>
</dbReference>
<comment type="similarity">
    <text evidence="5">Belongs to the adaptor complexes medium subunit family.</text>
</comment>
<dbReference type="AlphaFoldDB" id="A0A8X8Y3J2"/>
<keyword evidence="2 5" id="KW-0813">Transport</keyword>
<evidence type="ECO:0000313" key="7">
    <source>
        <dbReference type="EMBL" id="KAG6424900.1"/>
    </source>
</evidence>
<dbReference type="PROSITE" id="PS00990">
    <property type="entry name" value="CLAT_ADAPTOR_M_1"/>
    <property type="match status" value="1"/>
</dbReference>
<dbReference type="PRINTS" id="PR00314">
    <property type="entry name" value="CLATHRINADPT"/>
</dbReference>
<sequence length="474" mass="52507">MLQCIFLLSDSGEVLLEKQLTGHRVDRAICDWFWDQILTQGESLKLVPVIASPTHYLFQVVREGITFLACTQVEMPPLMAIEFLCRVADVLSNYLDGLNEDVIKDNFVIVYELLDEMIDNGFPLTTEPNILREMIAPPNIVSKVLSVVTGSTSNVSNTLPGATASCVPWRKTDLKHATNEVYVDLVEEMDATINSFVLPGFSVFLSLFLHYSGQLCSGSPVCIDGHPKQLANVFYLYSLSCSDLSPLLILLLLRDGNLVKCEIYGEVEVNSNLSGLPDLTLSFANPLIFNDVRFHPCVRLRPWEANQILSFVPPDGQFTLMSYRVKKLKSTPIYVKPQFTSDSGTCRVSVLVGIRNDPGKSIDNIAVQFKLPPCVKSSDLSSNYGSVNVLADKTCSWTIGRMPKDKAPSMSGTLVLESGMDRLHVFPTFKVGFRIMGVALSGLKIDKLDLKNPLSRPHKGFRALTKGGEFEVRS</sequence>
<evidence type="ECO:0000256" key="5">
    <source>
        <dbReference type="PIRNR" id="PIRNR005992"/>
    </source>
</evidence>
<dbReference type="InterPro" id="IPR011012">
    <property type="entry name" value="Longin-like_dom_sf"/>
</dbReference>
<evidence type="ECO:0000256" key="4">
    <source>
        <dbReference type="ARBA" id="ARBA00023136"/>
    </source>
</evidence>
<dbReference type="Pfam" id="PF00928">
    <property type="entry name" value="Adap_comp_sub"/>
    <property type="match status" value="1"/>
</dbReference>
<reference evidence="7" key="1">
    <citation type="submission" date="2018-01" db="EMBL/GenBank/DDBJ databases">
        <authorList>
            <person name="Mao J.F."/>
        </authorList>
    </citation>
    <scope>NUCLEOTIDE SEQUENCE</scope>
    <source>
        <strain evidence="7">Huo1</strain>
        <tissue evidence="7">Leaf</tissue>
    </source>
</reference>
<dbReference type="CDD" id="cd14837">
    <property type="entry name" value="AP3_Mu_N"/>
    <property type="match status" value="1"/>
</dbReference>
<dbReference type="GO" id="GO:0006886">
    <property type="term" value="P:intracellular protein transport"/>
    <property type="evidence" value="ECO:0007669"/>
    <property type="project" value="UniProtKB-UniRule"/>
</dbReference>
<dbReference type="Proteomes" id="UP000298416">
    <property type="component" value="Unassembled WGS sequence"/>
</dbReference>
<dbReference type="EMBL" id="PNBA02000005">
    <property type="protein sequence ID" value="KAG6424900.1"/>
    <property type="molecule type" value="Genomic_DNA"/>
</dbReference>
<feature type="domain" description="MHD" evidence="6">
    <location>
        <begin position="237"/>
        <end position="473"/>
    </location>
</feature>
<dbReference type="Gene3D" id="3.30.450.60">
    <property type="match status" value="1"/>
</dbReference>
<dbReference type="GO" id="GO:0016192">
    <property type="term" value="P:vesicle-mediated transport"/>
    <property type="evidence" value="ECO:0007669"/>
    <property type="project" value="InterPro"/>
</dbReference>
<gene>
    <name evidence="7" type="ORF">SASPL_115323</name>
</gene>
<dbReference type="InterPro" id="IPR028565">
    <property type="entry name" value="MHD"/>
</dbReference>
<dbReference type="GO" id="GO:0012505">
    <property type="term" value="C:endomembrane system"/>
    <property type="evidence" value="ECO:0007669"/>
    <property type="project" value="UniProtKB-SubCell"/>
</dbReference>
<dbReference type="InterPro" id="IPR018240">
    <property type="entry name" value="Clathrin_mu_CS"/>
</dbReference>
<dbReference type="PIRSF" id="PIRSF005992">
    <property type="entry name" value="Clathrin_mu"/>
    <property type="match status" value="1"/>
</dbReference>
<accession>A0A8X8Y3J2</accession>
<dbReference type="InterPro" id="IPR036168">
    <property type="entry name" value="AP2_Mu_C_sf"/>
</dbReference>
<reference evidence="7" key="2">
    <citation type="submission" date="2020-08" db="EMBL/GenBank/DDBJ databases">
        <title>Plant Genome Project.</title>
        <authorList>
            <person name="Zhang R.-G."/>
        </authorList>
    </citation>
    <scope>NUCLEOTIDE SEQUENCE</scope>
    <source>
        <strain evidence="7">Huo1</strain>
        <tissue evidence="7">Leaf</tissue>
    </source>
</reference>
<keyword evidence="3 5" id="KW-0653">Protein transport</keyword>
<keyword evidence="4" id="KW-0472">Membrane</keyword>
<evidence type="ECO:0000313" key="8">
    <source>
        <dbReference type="Proteomes" id="UP000298416"/>
    </source>
</evidence>
<name>A0A8X8Y3J2_SALSN</name>
<evidence type="ECO:0000256" key="3">
    <source>
        <dbReference type="ARBA" id="ARBA00022927"/>
    </source>
</evidence>
<dbReference type="PANTHER" id="PTHR10529">
    <property type="entry name" value="AP COMPLEX SUBUNIT MU"/>
    <property type="match status" value="1"/>
</dbReference>
<proteinExistence type="inferred from homology"/>
<dbReference type="FunFam" id="3.30.450.60:FF:000002">
    <property type="entry name" value="AP-2 complex subunit mu, putative"/>
    <property type="match status" value="1"/>
</dbReference>
<comment type="caution">
    <text evidence="7">The sequence shown here is derived from an EMBL/GenBank/DDBJ whole genome shotgun (WGS) entry which is preliminary data.</text>
</comment>